<name>A0AAD8Q048_9PEZI</name>
<keyword evidence="1" id="KW-0472">Membrane</keyword>
<evidence type="ECO:0000313" key="2">
    <source>
        <dbReference type="EMBL" id="KAK1590917.1"/>
    </source>
</evidence>
<accession>A0AAD8Q048</accession>
<evidence type="ECO:0000313" key="3">
    <source>
        <dbReference type="Proteomes" id="UP001230504"/>
    </source>
</evidence>
<feature type="transmembrane region" description="Helical" evidence="1">
    <location>
        <begin position="7"/>
        <end position="24"/>
    </location>
</feature>
<dbReference type="EMBL" id="JAHLJV010000028">
    <property type="protein sequence ID" value="KAK1590917.1"/>
    <property type="molecule type" value="Genomic_DNA"/>
</dbReference>
<sequence>MIPRTLLLYYEVFSSLVFALFFLVPPPSIARLMSVFRRGRRGRGWMEGLSGLLGGLQPSLLWRFFFLLFPSFSYFFSRLSCFREERLRAPAAM</sequence>
<reference evidence="2" key="1">
    <citation type="submission" date="2021-06" db="EMBL/GenBank/DDBJ databases">
        <title>Comparative genomics, transcriptomics and evolutionary studies reveal genomic signatures of adaptation to plant cell wall in hemibiotrophic fungi.</title>
        <authorList>
            <consortium name="DOE Joint Genome Institute"/>
            <person name="Baroncelli R."/>
            <person name="Diaz J.F."/>
            <person name="Benocci T."/>
            <person name="Peng M."/>
            <person name="Battaglia E."/>
            <person name="Haridas S."/>
            <person name="Andreopoulos W."/>
            <person name="Labutti K."/>
            <person name="Pangilinan J."/>
            <person name="Floch G.L."/>
            <person name="Makela M.R."/>
            <person name="Henrissat B."/>
            <person name="Grigoriev I.V."/>
            <person name="Crouch J.A."/>
            <person name="De Vries R.P."/>
            <person name="Sukno S.A."/>
            <person name="Thon M.R."/>
        </authorList>
    </citation>
    <scope>NUCLEOTIDE SEQUENCE</scope>
    <source>
        <strain evidence="2">CBS 125086</strain>
    </source>
</reference>
<dbReference type="Proteomes" id="UP001230504">
    <property type="component" value="Unassembled WGS sequence"/>
</dbReference>
<protein>
    <submittedName>
        <fullName evidence="2">Uncharacterized protein</fullName>
    </submittedName>
</protein>
<feature type="transmembrane region" description="Helical" evidence="1">
    <location>
        <begin position="60"/>
        <end position="77"/>
    </location>
</feature>
<evidence type="ECO:0000256" key="1">
    <source>
        <dbReference type="SAM" id="Phobius"/>
    </source>
</evidence>
<gene>
    <name evidence="2" type="ORF">LY79DRAFT_553590</name>
</gene>
<proteinExistence type="predicted"/>
<keyword evidence="1" id="KW-0812">Transmembrane</keyword>
<organism evidence="2 3">
    <name type="scientific">Colletotrichum navitas</name>
    <dbReference type="NCBI Taxonomy" id="681940"/>
    <lineage>
        <taxon>Eukaryota</taxon>
        <taxon>Fungi</taxon>
        <taxon>Dikarya</taxon>
        <taxon>Ascomycota</taxon>
        <taxon>Pezizomycotina</taxon>
        <taxon>Sordariomycetes</taxon>
        <taxon>Hypocreomycetidae</taxon>
        <taxon>Glomerellales</taxon>
        <taxon>Glomerellaceae</taxon>
        <taxon>Colletotrichum</taxon>
        <taxon>Colletotrichum graminicola species complex</taxon>
    </lineage>
</organism>
<dbReference type="AlphaFoldDB" id="A0AAD8Q048"/>
<dbReference type="GeneID" id="85442025"/>
<keyword evidence="1" id="KW-1133">Transmembrane helix</keyword>
<dbReference type="RefSeq" id="XP_060414384.1">
    <property type="nucleotide sequence ID" value="XM_060557785.1"/>
</dbReference>
<keyword evidence="3" id="KW-1185">Reference proteome</keyword>
<comment type="caution">
    <text evidence="2">The sequence shown here is derived from an EMBL/GenBank/DDBJ whole genome shotgun (WGS) entry which is preliminary data.</text>
</comment>